<dbReference type="VEuPathDB" id="FungiDB:LELG_04427"/>
<reference evidence="2 3" key="1">
    <citation type="journal article" date="2009" name="Nature">
        <title>Evolution of pathogenicity and sexual reproduction in eight Candida genomes.</title>
        <authorList>
            <person name="Butler G."/>
            <person name="Rasmussen M.D."/>
            <person name="Lin M.F."/>
            <person name="Santos M.A."/>
            <person name="Sakthikumar S."/>
            <person name="Munro C.A."/>
            <person name="Rheinbay E."/>
            <person name="Grabherr M."/>
            <person name="Forche A."/>
            <person name="Reedy J.L."/>
            <person name="Agrafioti I."/>
            <person name="Arnaud M.B."/>
            <person name="Bates S."/>
            <person name="Brown A.J."/>
            <person name="Brunke S."/>
            <person name="Costanzo M.C."/>
            <person name="Fitzpatrick D.A."/>
            <person name="de Groot P.W."/>
            <person name="Harris D."/>
            <person name="Hoyer L.L."/>
            <person name="Hube B."/>
            <person name="Klis F.M."/>
            <person name="Kodira C."/>
            <person name="Lennard N."/>
            <person name="Logue M.E."/>
            <person name="Martin R."/>
            <person name="Neiman A.M."/>
            <person name="Nikolaou E."/>
            <person name="Quail M.A."/>
            <person name="Quinn J."/>
            <person name="Santos M.C."/>
            <person name="Schmitzberger F.F."/>
            <person name="Sherlock G."/>
            <person name="Shah P."/>
            <person name="Silverstein K.A."/>
            <person name="Skrzypek M.S."/>
            <person name="Soll D."/>
            <person name="Staggs R."/>
            <person name="Stansfield I."/>
            <person name="Stumpf M.P."/>
            <person name="Sudbery P.E."/>
            <person name="Srikantha T."/>
            <person name="Zeng Q."/>
            <person name="Berman J."/>
            <person name="Berriman M."/>
            <person name="Heitman J."/>
            <person name="Gow N.A."/>
            <person name="Lorenz M.C."/>
            <person name="Birren B.W."/>
            <person name="Kellis M."/>
            <person name="Cuomo C.A."/>
        </authorList>
    </citation>
    <scope>NUCLEOTIDE SEQUENCE [LARGE SCALE GENOMIC DNA]</scope>
    <source>
        <strain evidence="3">ATCC 11503 / BCRC 21390 / CBS 2605 / JCM 1781 / NBRC 1676 / NRRL YB-4239</strain>
    </source>
</reference>
<dbReference type="KEGG" id="lel:PVL30_004144"/>
<dbReference type="EMBL" id="CH981529">
    <property type="protein sequence ID" value="EDK46246.1"/>
    <property type="molecule type" value="Genomic_DNA"/>
</dbReference>
<organism evidence="2 3">
    <name type="scientific">Lodderomyces elongisporus (strain ATCC 11503 / CBS 2605 / JCM 1781 / NBRC 1676 / NRRL YB-4239)</name>
    <name type="common">Yeast</name>
    <name type="synonym">Saccharomyces elongisporus</name>
    <dbReference type="NCBI Taxonomy" id="379508"/>
    <lineage>
        <taxon>Eukaryota</taxon>
        <taxon>Fungi</taxon>
        <taxon>Dikarya</taxon>
        <taxon>Ascomycota</taxon>
        <taxon>Saccharomycotina</taxon>
        <taxon>Pichiomycetes</taxon>
        <taxon>Debaryomycetaceae</taxon>
        <taxon>Candida/Lodderomyces clade</taxon>
        <taxon>Lodderomyces</taxon>
    </lineage>
</organism>
<sequence>MLQLISGLVTSINNSIDYGLRIILHILTFIFLLITVQKIRVRNQLRIARQCKHNIEVLNNHQAYSNTVNGVNNIANGAQVLPILGTSNDHSNVRFTSSQTQGNFTTAISIGETHTYSNGGGINVGSESVGNNENRPNLLSTTTAKLRSSLSGKKISQAWSTITKRNKLNSALASNTNTNTTLASSILHTNEQVQRPRISSTFSFTRKFKLSHLKQLKLKQRIDNNLVDEANNLLRNPDNYTVCSLNQADSSMYTPTSLISSVDLLLSGNSTAPPLFADALQLDQPPPYSQRDTLHSGINGNTSDGNIYNMSPEELDAEISRLEQLVQSWI</sequence>
<feature type="transmembrane region" description="Helical" evidence="1">
    <location>
        <begin position="18"/>
        <end position="36"/>
    </location>
</feature>
<dbReference type="InParanoid" id="A5E488"/>
<name>A5E488_LODEL</name>
<evidence type="ECO:0000313" key="3">
    <source>
        <dbReference type="Proteomes" id="UP000001996"/>
    </source>
</evidence>
<keyword evidence="3" id="KW-1185">Reference proteome</keyword>
<protein>
    <submittedName>
        <fullName evidence="2">Uncharacterized protein</fullName>
    </submittedName>
</protein>
<dbReference type="GeneID" id="5231384"/>
<accession>A5E488</accession>
<keyword evidence="1" id="KW-0472">Membrane</keyword>
<keyword evidence="1" id="KW-0812">Transmembrane</keyword>
<dbReference type="HOGENOM" id="CLU_842170_0_0_1"/>
<evidence type="ECO:0000256" key="1">
    <source>
        <dbReference type="SAM" id="Phobius"/>
    </source>
</evidence>
<evidence type="ECO:0000313" key="2">
    <source>
        <dbReference type="EMBL" id="EDK46246.1"/>
    </source>
</evidence>
<keyword evidence="1" id="KW-1133">Transmembrane helix</keyword>
<dbReference type="AlphaFoldDB" id="A5E488"/>
<dbReference type="Proteomes" id="UP000001996">
    <property type="component" value="Unassembled WGS sequence"/>
</dbReference>
<gene>
    <name evidence="2" type="ORF">LELG_04427</name>
</gene>
<proteinExistence type="predicted"/>